<evidence type="ECO:0000313" key="3">
    <source>
        <dbReference type="EMBL" id="CEL94335.1"/>
    </source>
</evidence>
<feature type="transmembrane region" description="Helical" evidence="2">
    <location>
        <begin position="400"/>
        <end position="423"/>
    </location>
</feature>
<feature type="transmembrane region" description="Helical" evidence="2">
    <location>
        <begin position="326"/>
        <end position="348"/>
    </location>
</feature>
<feature type="compositionally biased region" description="Polar residues" evidence="1">
    <location>
        <begin position="109"/>
        <end position="122"/>
    </location>
</feature>
<feature type="transmembrane region" description="Helical" evidence="2">
    <location>
        <begin position="453"/>
        <end position="476"/>
    </location>
</feature>
<feature type="region of interest" description="Disordered" evidence="1">
    <location>
        <begin position="1138"/>
        <end position="1174"/>
    </location>
</feature>
<feature type="transmembrane region" description="Helical" evidence="2">
    <location>
        <begin position="704"/>
        <end position="723"/>
    </location>
</feature>
<dbReference type="Proteomes" id="UP000041254">
    <property type="component" value="Unassembled WGS sequence"/>
</dbReference>
<feature type="transmembrane region" description="Helical" evidence="2">
    <location>
        <begin position="267"/>
        <end position="284"/>
    </location>
</feature>
<feature type="compositionally biased region" description="Pro residues" evidence="1">
    <location>
        <begin position="886"/>
        <end position="906"/>
    </location>
</feature>
<dbReference type="STRING" id="1169540.A0A0G4EFW8"/>
<evidence type="ECO:0000256" key="2">
    <source>
        <dbReference type="SAM" id="Phobius"/>
    </source>
</evidence>
<feature type="compositionally biased region" description="Basic and acidic residues" evidence="1">
    <location>
        <begin position="55"/>
        <end position="95"/>
    </location>
</feature>
<feature type="compositionally biased region" description="Basic and acidic residues" evidence="1">
    <location>
        <begin position="1138"/>
        <end position="1147"/>
    </location>
</feature>
<feature type="region of interest" description="Disordered" evidence="1">
    <location>
        <begin position="1"/>
        <end position="187"/>
    </location>
</feature>
<dbReference type="PANTHER" id="PTHR24216:SF65">
    <property type="entry name" value="PAXILLIN-LIKE PROTEIN 1"/>
    <property type="match status" value="1"/>
</dbReference>
<keyword evidence="2" id="KW-0472">Membrane</keyword>
<dbReference type="InParanoid" id="A0A0G4EFW8"/>
<feature type="transmembrane region" description="Helical" evidence="2">
    <location>
        <begin position="488"/>
        <end position="505"/>
    </location>
</feature>
<feature type="transmembrane region" description="Helical" evidence="2">
    <location>
        <begin position="729"/>
        <end position="754"/>
    </location>
</feature>
<feature type="region of interest" description="Disordered" evidence="1">
    <location>
        <begin position="838"/>
        <end position="943"/>
    </location>
</feature>
<feature type="region of interest" description="Disordered" evidence="1">
    <location>
        <begin position="1190"/>
        <end position="1216"/>
    </location>
</feature>
<keyword evidence="4" id="KW-1185">Reference proteome</keyword>
<sequence>MRGKYGGPDGNSALGAPRDGSSPPLTTPSPLSTCPHSPSPAQATGGNGGAPTAHIRHEGGSEGREEGEGAREGEGECRLLLLREGEDHARDHGEGEPSCSHPKQPLRYDTQSTCEPSPQCCDSHSHSHSHTQAANDSADADEVVIVIEPPSPSPSPERTKPAAPAAVAPAAAAPADDEGFDEECGSVGSDEGIVGECKAIDHTPVFRMGGQMSPKVGSGTQQPTGQTAASKRETRMMSEVLSGVDLPSVAETSVFYRSFGYLDCMQFVLLVVLLAIAIATALIWRTHLGSGREDGTVTVTVPRAYLGVATFFAALYVYTNTVHTEFALLQAAAMTIAMQIAAACSLPPPLAVDDSPLSIARAFALGVGAIEVTRLTAWLARTAYRREKWWCVPLWYAQTLLPLLSNLLVMTAAVAAGWLWVWVWVDRSPLTKLANRTDSGTTTTTAVETEMWAVAYILAFRWVLFALGDILLSPLIDKHHSSVPFTPLSLPCALILPSTLVFALAVVEGRVLWRGAAVVWGVETLWVLWRAVGSRRAWVWAWAWNGPHGFVKWCVRRLFCCRGRCRLCERWWWRWLRRPALPLSDIHGTFAAAAAKGREVFDSGRRQDDKSLLSFSFSSSWLGGRNRNGTSTVNRDTPFPLYYTPSQLIRSNPAYIPQKQCPWCTPKDTCQRHTRERQAERENLVPSVVTIEQRLNGEEDINRWLVYRACMRSFAVVWGMLLLPNGGGGGGAIGVLVCTVALDWVGLFVVVTVLRRHLVYKQIAWAYARLLEAKLLFQLPPAEGTASPSSWGGDGRPFFPHPGRLVKKWRYVNAIHAARLRKGRALLQQICDNDILISGQDDESDEDTPTAEQPHPQQQQQQQKEAAPQPLQLSDQQQQQCLVATPTPPTAAPLPPPLPPAAPSPPAAQTATIAAAARDDTSDVCDSAAIPDEGHPVADAETHMTIPKPGHEALFCRIYGDQDSQPYCESDDKASSSLSLRNAVPFNIGDRSPPDSPNPKPNHTSDKKQQQQEQEPQNGCVDASVCAIQTPAVSTPMQPLSVSPALSLPVIDATHLWKDDEVPTPIDTPTDTQREEHMQPMHIEVAHSLLAEGFQPASMSAHTPQEGAASNGHIDRQNLDIQIIHNVVRQVINAGVHTRERDDDGHGGHSASGAQPATRRRKTQAHSDTTHKMFNKVISKANKACRKAISKNKRPTHHPVHSTKHHTTSSTTTTSTSKKKQQLTACVLLLGHFSTHRDFTDPFKRCEDLQRRMGAALRLKGVFATGFSFLQSYFLQAFLLCCTVFTAALLPLFC</sequence>
<keyword evidence="2" id="KW-0812">Transmembrane</keyword>
<protein>
    <submittedName>
        <fullName evidence="3">Uncharacterized protein</fullName>
    </submittedName>
</protein>
<feature type="compositionally biased region" description="Low complexity" evidence="1">
    <location>
        <begin position="161"/>
        <end position="174"/>
    </location>
</feature>
<feature type="region of interest" description="Disordered" evidence="1">
    <location>
        <begin position="984"/>
        <end position="1020"/>
    </location>
</feature>
<feature type="compositionally biased region" description="Low complexity" evidence="1">
    <location>
        <begin position="907"/>
        <end position="916"/>
    </location>
</feature>
<feature type="transmembrane region" description="Helical" evidence="2">
    <location>
        <begin position="304"/>
        <end position="319"/>
    </location>
</feature>
<dbReference type="VEuPathDB" id="CryptoDB:Vbra_2001"/>
<reference evidence="3 4" key="1">
    <citation type="submission" date="2014-11" db="EMBL/GenBank/DDBJ databases">
        <authorList>
            <person name="Zhu J."/>
            <person name="Qi W."/>
            <person name="Song R."/>
        </authorList>
    </citation>
    <scope>NUCLEOTIDE SEQUENCE [LARGE SCALE GENOMIC DNA]</scope>
</reference>
<feature type="compositionally biased region" description="Low complexity" evidence="1">
    <location>
        <begin position="850"/>
        <end position="880"/>
    </location>
</feature>
<evidence type="ECO:0000256" key="1">
    <source>
        <dbReference type="SAM" id="MobiDB-lite"/>
    </source>
</evidence>
<feature type="compositionally biased region" description="Basic and acidic residues" evidence="1">
    <location>
        <begin position="932"/>
        <end position="942"/>
    </location>
</feature>
<feature type="compositionally biased region" description="Acidic residues" evidence="1">
    <location>
        <begin position="840"/>
        <end position="849"/>
    </location>
</feature>
<feature type="compositionally biased region" description="Low complexity" evidence="1">
    <location>
        <begin position="21"/>
        <end position="40"/>
    </location>
</feature>
<accession>A0A0G4EFW8</accession>
<dbReference type="EMBL" id="CDMY01000217">
    <property type="protein sequence ID" value="CEL94335.1"/>
    <property type="molecule type" value="Genomic_DNA"/>
</dbReference>
<feature type="transmembrane region" description="Helical" evidence="2">
    <location>
        <begin position="1273"/>
        <end position="1293"/>
    </location>
</feature>
<gene>
    <name evidence="3" type="ORF">Vbra_2001</name>
</gene>
<organism evidence="3 4">
    <name type="scientific">Vitrella brassicaformis (strain CCMP3155)</name>
    <dbReference type="NCBI Taxonomy" id="1169540"/>
    <lineage>
        <taxon>Eukaryota</taxon>
        <taxon>Sar</taxon>
        <taxon>Alveolata</taxon>
        <taxon>Colpodellida</taxon>
        <taxon>Vitrellaceae</taxon>
        <taxon>Vitrella</taxon>
    </lineage>
</organism>
<feature type="transmembrane region" description="Helical" evidence="2">
    <location>
        <begin position="511"/>
        <end position="529"/>
    </location>
</feature>
<feature type="transmembrane region" description="Helical" evidence="2">
    <location>
        <begin position="360"/>
        <end position="380"/>
    </location>
</feature>
<keyword evidence="2" id="KW-1133">Transmembrane helix</keyword>
<feature type="compositionally biased region" description="Basic residues" evidence="1">
    <location>
        <begin position="1190"/>
        <end position="1207"/>
    </location>
</feature>
<proteinExistence type="predicted"/>
<feature type="compositionally biased region" description="Acidic residues" evidence="1">
    <location>
        <begin position="175"/>
        <end position="184"/>
    </location>
</feature>
<evidence type="ECO:0000313" key="4">
    <source>
        <dbReference type="Proteomes" id="UP000041254"/>
    </source>
</evidence>
<dbReference type="PANTHER" id="PTHR24216">
    <property type="entry name" value="PAXILLIN-RELATED"/>
    <property type="match status" value="1"/>
</dbReference>
<name>A0A0G4EFW8_VITBC</name>